<name>A0A369LXJ1_9ACTN</name>
<dbReference type="Proteomes" id="UP000254000">
    <property type="component" value="Unassembled WGS sequence"/>
</dbReference>
<proteinExistence type="predicted"/>
<reference evidence="1 2" key="1">
    <citation type="journal article" date="2018" name="Elife">
        <title>Discovery and characterization of a prevalent human gut bacterial enzyme sufficient for the inactivation of a family of plant toxins.</title>
        <authorList>
            <person name="Koppel N."/>
            <person name="Bisanz J.E."/>
            <person name="Pandelia M.E."/>
            <person name="Turnbaugh P.J."/>
            <person name="Balskus E.P."/>
        </authorList>
    </citation>
    <scope>NUCLEOTIDE SEQUENCE [LARGE SCALE GENOMIC DNA]</scope>
    <source>
        <strain evidence="1 2">3C</strain>
    </source>
</reference>
<evidence type="ECO:0000313" key="1">
    <source>
        <dbReference type="EMBL" id="RDB64110.1"/>
    </source>
</evidence>
<dbReference type="OrthoDB" id="9791827at2"/>
<dbReference type="EMBL" id="PPTS01000006">
    <property type="protein sequence ID" value="RDB64110.1"/>
    <property type="molecule type" value="Genomic_DNA"/>
</dbReference>
<dbReference type="GeneID" id="78360088"/>
<dbReference type="SUPFAM" id="SSF56059">
    <property type="entry name" value="Glutathione synthetase ATP-binding domain-like"/>
    <property type="match status" value="1"/>
</dbReference>
<sequence length="301" mass="35258">MSVFRKYIDNPRLLYCLATAKGLTRWISDELHLKMMYKALFGVAPDLDNPRSFNEKMQWLKLHNHVESYSKVVDKLAVKDWVSERVGRGYVNDTYAVWQDVDDIDPSVLPKHYVLKTNHDCGGVIICNNPDSFDIALAKEKLRRHLNANYYWGSREWPYKNVKPLVFAEEYLERIEWEYQTWNSYGDVKAIGVITEPHGCNKKRFYDAEWRECPFVSSLPKLEEPVEAPVELMQIIELSRNLSQDFPFVRIDFIKTRDGLLRLCEMTLFPAGGFVKWQPPEWDMQAGSWIDLSRCDYSGVL</sequence>
<dbReference type="Pfam" id="PF14305">
    <property type="entry name" value="ATPgrasp_TupA"/>
    <property type="match status" value="1"/>
</dbReference>
<gene>
    <name evidence="1" type="ORF">C1877_10330</name>
</gene>
<comment type="caution">
    <text evidence="1">The sequence shown here is derived from an EMBL/GenBank/DDBJ whole genome shotgun (WGS) entry which is preliminary data.</text>
</comment>
<dbReference type="AlphaFoldDB" id="A0A369LXJ1"/>
<dbReference type="GO" id="GO:0016740">
    <property type="term" value="F:transferase activity"/>
    <property type="evidence" value="ECO:0007669"/>
    <property type="project" value="UniProtKB-KW"/>
</dbReference>
<keyword evidence="1" id="KW-0808">Transferase</keyword>
<dbReference type="RefSeq" id="WP_041239320.1">
    <property type="nucleotide sequence ID" value="NZ_CABMMS010000006.1"/>
</dbReference>
<dbReference type="InterPro" id="IPR029465">
    <property type="entry name" value="ATPgrasp_TupA"/>
</dbReference>
<keyword evidence="2" id="KW-1185">Reference proteome</keyword>
<evidence type="ECO:0000313" key="2">
    <source>
        <dbReference type="Proteomes" id="UP000254000"/>
    </source>
</evidence>
<organism evidence="1 2">
    <name type="scientific">Gordonibacter pamelaeae</name>
    <dbReference type="NCBI Taxonomy" id="471189"/>
    <lineage>
        <taxon>Bacteria</taxon>
        <taxon>Bacillati</taxon>
        <taxon>Actinomycetota</taxon>
        <taxon>Coriobacteriia</taxon>
        <taxon>Eggerthellales</taxon>
        <taxon>Eggerthellaceae</taxon>
        <taxon>Gordonibacter</taxon>
    </lineage>
</organism>
<protein>
    <submittedName>
        <fullName evidence="1">Glycosyl transferase</fullName>
    </submittedName>
</protein>
<accession>A0A369LXJ1</accession>